<dbReference type="EMBL" id="FUYH01000005">
    <property type="protein sequence ID" value="SKA83394.1"/>
    <property type="molecule type" value="Genomic_DNA"/>
</dbReference>
<dbReference type="Proteomes" id="UP000190105">
    <property type="component" value="Unassembled WGS sequence"/>
</dbReference>
<proteinExistence type="predicted"/>
<evidence type="ECO:0000313" key="3">
    <source>
        <dbReference type="EMBL" id="SKA83394.1"/>
    </source>
</evidence>
<sequence length="155" mass="17904">MVMANNKNPYSYGNVAYDFEPDIIKEEKKRKNPRVNNKKKTKAKLKIIGYVTVLFLLSFLSLCRFAAIIKITNNIHSIKKEIKQAQKQSEDIKVKMAKYNNIKNIEESAIAKYGMVVPDKQNIKYVDVKPLTASDTMQQKDDKITFVKRLLGLIY</sequence>
<keyword evidence="2" id="KW-1133">Transmembrane helix</keyword>
<evidence type="ECO:0000256" key="2">
    <source>
        <dbReference type="SAM" id="Phobius"/>
    </source>
</evidence>
<dbReference type="AlphaFoldDB" id="A0A1T4X1D8"/>
<organism evidence="3 4">
    <name type="scientific">Caloramator quimbayensis</name>
    <dbReference type="NCBI Taxonomy" id="1147123"/>
    <lineage>
        <taxon>Bacteria</taxon>
        <taxon>Bacillati</taxon>
        <taxon>Bacillota</taxon>
        <taxon>Clostridia</taxon>
        <taxon>Eubacteriales</taxon>
        <taxon>Clostridiaceae</taxon>
        <taxon>Caloramator</taxon>
    </lineage>
</organism>
<keyword evidence="2" id="KW-0812">Transmembrane</keyword>
<evidence type="ECO:0008006" key="5">
    <source>
        <dbReference type="Google" id="ProtNLM"/>
    </source>
</evidence>
<feature type="coiled-coil region" evidence="1">
    <location>
        <begin position="68"/>
        <end position="102"/>
    </location>
</feature>
<keyword evidence="4" id="KW-1185">Reference proteome</keyword>
<reference evidence="4" key="1">
    <citation type="submission" date="2017-02" db="EMBL/GenBank/DDBJ databases">
        <authorList>
            <person name="Varghese N."/>
            <person name="Submissions S."/>
        </authorList>
    </citation>
    <scope>NUCLEOTIDE SEQUENCE [LARGE SCALE GENOMIC DNA]</scope>
    <source>
        <strain evidence="4">USBA 833</strain>
    </source>
</reference>
<gene>
    <name evidence="3" type="ORF">SAMN05443428_10581</name>
</gene>
<name>A0A1T4X1D8_9CLOT</name>
<evidence type="ECO:0000313" key="4">
    <source>
        <dbReference type="Proteomes" id="UP000190105"/>
    </source>
</evidence>
<dbReference type="STRING" id="1147123.SAMN05443428_10581"/>
<accession>A0A1T4X1D8</accession>
<feature type="transmembrane region" description="Helical" evidence="2">
    <location>
        <begin position="47"/>
        <end position="69"/>
    </location>
</feature>
<evidence type="ECO:0000256" key="1">
    <source>
        <dbReference type="SAM" id="Coils"/>
    </source>
</evidence>
<keyword evidence="2" id="KW-0472">Membrane</keyword>
<keyword evidence="1" id="KW-0175">Coiled coil</keyword>
<protein>
    <recommendedName>
        <fullName evidence="5">Cell division protein FtsL</fullName>
    </recommendedName>
</protein>